<dbReference type="AlphaFoldDB" id="A0A9X3F595"/>
<keyword evidence="1 7" id="KW-1003">Cell membrane</keyword>
<keyword evidence="9" id="KW-1185">Reference proteome</keyword>
<comment type="caution">
    <text evidence="8">The sequence shown here is derived from an EMBL/GenBank/DDBJ whole genome shotgun (WGS) entry which is preliminary data.</text>
</comment>
<dbReference type="CDD" id="cd08010">
    <property type="entry name" value="MltG_like"/>
    <property type="match status" value="1"/>
</dbReference>
<organism evidence="8 9">
    <name type="scientific">Draconibacterium aestuarii</name>
    <dbReference type="NCBI Taxonomy" id="2998507"/>
    <lineage>
        <taxon>Bacteria</taxon>
        <taxon>Pseudomonadati</taxon>
        <taxon>Bacteroidota</taxon>
        <taxon>Bacteroidia</taxon>
        <taxon>Marinilabiliales</taxon>
        <taxon>Prolixibacteraceae</taxon>
        <taxon>Draconibacterium</taxon>
    </lineage>
</organism>
<dbReference type="HAMAP" id="MF_02065">
    <property type="entry name" value="MltG"/>
    <property type="match status" value="1"/>
</dbReference>
<evidence type="ECO:0000313" key="9">
    <source>
        <dbReference type="Proteomes" id="UP001145087"/>
    </source>
</evidence>
<dbReference type="GO" id="GO:0009252">
    <property type="term" value="P:peptidoglycan biosynthetic process"/>
    <property type="evidence" value="ECO:0007669"/>
    <property type="project" value="UniProtKB-UniRule"/>
</dbReference>
<evidence type="ECO:0000256" key="2">
    <source>
        <dbReference type="ARBA" id="ARBA00022692"/>
    </source>
</evidence>
<comment type="subcellular location">
    <subcellularLocation>
        <location evidence="7">Cell membrane</location>
        <topology evidence="7">Single-pass membrane protein</topology>
    </subcellularLocation>
</comment>
<evidence type="ECO:0000256" key="1">
    <source>
        <dbReference type="ARBA" id="ARBA00022475"/>
    </source>
</evidence>
<dbReference type="GO" id="GO:0071555">
    <property type="term" value="P:cell wall organization"/>
    <property type="evidence" value="ECO:0007669"/>
    <property type="project" value="UniProtKB-KW"/>
</dbReference>
<dbReference type="NCBIfam" id="TIGR00247">
    <property type="entry name" value="endolytic transglycosylase MltG"/>
    <property type="match status" value="1"/>
</dbReference>
<dbReference type="PANTHER" id="PTHR30518">
    <property type="entry name" value="ENDOLYTIC MUREIN TRANSGLYCOSYLASE"/>
    <property type="match status" value="1"/>
</dbReference>
<name>A0A9X3F595_9BACT</name>
<evidence type="ECO:0000256" key="5">
    <source>
        <dbReference type="ARBA" id="ARBA00023239"/>
    </source>
</evidence>
<dbReference type="EMBL" id="JAPOHD010000022">
    <property type="protein sequence ID" value="MCY1720846.1"/>
    <property type="molecule type" value="Genomic_DNA"/>
</dbReference>
<protein>
    <recommendedName>
        <fullName evidence="7">Endolytic murein transglycosylase</fullName>
        <ecNumber evidence="7">4.2.2.29</ecNumber>
    </recommendedName>
    <alternativeName>
        <fullName evidence="7">Peptidoglycan lytic transglycosylase</fullName>
    </alternativeName>
    <alternativeName>
        <fullName evidence="7">Peptidoglycan polymerization terminase</fullName>
    </alternativeName>
</protein>
<feature type="transmembrane region" description="Helical" evidence="7">
    <location>
        <begin position="34"/>
        <end position="54"/>
    </location>
</feature>
<dbReference type="Gene3D" id="3.30.1490.480">
    <property type="entry name" value="Endolytic murein transglycosylase"/>
    <property type="match status" value="1"/>
</dbReference>
<keyword evidence="6 7" id="KW-0961">Cell wall biogenesis/degradation</keyword>
<keyword evidence="2 7" id="KW-0812">Transmembrane</keyword>
<dbReference type="GO" id="GO:0005886">
    <property type="term" value="C:plasma membrane"/>
    <property type="evidence" value="ECO:0007669"/>
    <property type="project" value="UniProtKB-SubCell"/>
</dbReference>
<dbReference type="InterPro" id="IPR003770">
    <property type="entry name" value="MLTG-like"/>
</dbReference>
<keyword evidence="3 7" id="KW-1133">Transmembrane helix</keyword>
<proteinExistence type="inferred from homology"/>
<evidence type="ECO:0000256" key="3">
    <source>
        <dbReference type="ARBA" id="ARBA00022989"/>
    </source>
</evidence>
<reference evidence="8" key="1">
    <citation type="submission" date="2022-11" db="EMBL/GenBank/DDBJ databases">
        <title>Marilongibacter aestuarii gen. nov., sp. nov., isolated from tidal flat sediment.</title>
        <authorList>
            <person name="Jiayan W."/>
        </authorList>
    </citation>
    <scope>NUCLEOTIDE SEQUENCE</scope>
    <source>
        <strain evidence="8">Z1-6</strain>
    </source>
</reference>
<dbReference type="PANTHER" id="PTHR30518:SF2">
    <property type="entry name" value="ENDOLYTIC MUREIN TRANSGLYCOSYLASE"/>
    <property type="match status" value="1"/>
</dbReference>
<evidence type="ECO:0000256" key="6">
    <source>
        <dbReference type="ARBA" id="ARBA00023316"/>
    </source>
</evidence>
<dbReference type="Proteomes" id="UP001145087">
    <property type="component" value="Unassembled WGS sequence"/>
</dbReference>
<dbReference type="RefSeq" id="WP_343333179.1">
    <property type="nucleotide sequence ID" value="NZ_JAPOHD010000022.1"/>
</dbReference>
<comment type="catalytic activity">
    <reaction evidence="7">
        <text>a peptidoglycan chain = a peptidoglycan chain with N-acetyl-1,6-anhydromuramyl-[peptide] at the reducing end + a peptidoglycan chain with N-acetylglucosamine at the non-reducing end.</text>
        <dbReference type="EC" id="4.2.2.29"/>
    </reaction>
</comment>
<dbReference type="Gene3D" id="3.30.160.60">
    <property type="entry name" value="Classic Zinc Finger"/>
    <property type="match status" value="1"/>
</dbReference>
<comment type="similarity">
    <text evidence="7">Belongs to the transglycosylase MltG family.</text>
</comment>
<gene>
    <name evidence="7 8" type="primary">mltG</name>
    <name evidence="8" type="ORF">OU798_10855</name>
</gene>
<keyword evidence="5 7" id="KW-0456">Lyase</keyword>
<evidence type="ECO:0000313" key="8">
    <source>
        <dbReference type="EMBL" id="MCY1720846.1"/>
    </source>
</evidence>
<dbReference type="GO" id="GO:0008932">
    <property type="term" value="F:lytic endotransglycosylase activity"/>
    <property type="evidence" value="ECO:0007669"/>
    <property type="project" value="UniProtKB-UniRule"/>
</dbReference>
<evidence type="ECO:0000256" key="4">
    <source>
        <dbReference type="ARBA" id="ARBA00023136"/>
    </source>
</evidence>
<evidence type="ECO:0000256" key="7">
    <source>
        <dbReference type="HAMAP-Rule" id="MF_02065"/>
    </source>
</evidence>
<sequence length="369" mass="43167">MEEILLSLNPNYEERFMSIEPKSRAMTFPRVGKYIIIFFAAAFIIVGVRAYQLYQFVFQINVRSNYVMLISDTDTYKTLSNRFEKDSVLFRMKAFDWVSKKKNYRDNIKPGRYELKKGMTTNELLNMLRSGAQEPVDITFNNVRFKEELAGKVSKYIQADSLSILNLFSNEEQIKAWGFTTETFRTMFIPNTYEMYWTTSAQTFAERMYTEYNKFWNEERKTKAEALNISPAEVSILASIVQSETIKKEELPRVAGLYVNRLKRGILLQADPTVKYAVGDFSIKRVLNKHLEVESPYNTYKFVGLPPGPICFPDISSIEAVLNYENHKYLYMCAKEDFSGYHNFAKSLREHNKNAESYRKALNDRKIFK</sequence>
<keyword evidence="4 7" id="KW-0472">Membrane</keyword>
<dbReference type="Pfam" id="PF02618">
    <property type="entry name" value="YceG"/>
    <property type="match status" value="1"/>
</dbReference>
<comment type="function">
    <text evidence="7">Functions as a peptidoglycan terminase that cleaves nascent peptidoglycan strands endolytically to terminate their elongation.</text>
</comment>
<dbReference type="EC" id="4.2.2.29" evidence="7"/>
<accession>A0A9X3F595</accession>
<feature type="site" description="Important for catalytic activity" evidence="7">
    <location>
        <position position="244"/>
    </location>
</feature>